<evidence type="ECO:0000256" key="1">
    <source>
        <dbReference type="ARBA" id="ARBA00007169"/>
    </source>
</evidence>
<dbReference type="InterPro" id="IPR001031">
    <property type="entry name" value="Thioesterase"/>
</dbReference>
<keyword evidence="3" id="KW-0378">Hydrolase</keyword>
<keyword evidence="4" id="KW-1185">Reference proteome</keyword>
<sequence length="252" mass="27253">MASSWNTWLRVFTPRPRARIRLVCFPHAGGAASAFRDWGALLPAAIEVAVVQYPGRQDRLGDTLPRDVAELAAWTAAAVGERLDRPTAFFGHSMGATVAFEAARLLQPRFPTPLVRLFASARKAPAHCRPNGLSLDDATVKEFVRSLGGEGAALLENEELSRLVLPVLRHDLGMVESYRPVSGAPLTCPITAIIGKDDPSVTQADAERWGACTMAACRVRQLDGGHFYFEKSPLDVMGLLVEGLLTTEAAHV</sequence>
<feature type="domain" description="Thioesterase" evidence="2">
    <location>
        <begin position="21"/>
        <end position="229"/>
    </location>
</feature>
<dbReference type="EMBL" id="CP097289">
    <property type="protein sequence ID" value="UQT55738.1"/>
    <property type="molecule type" value="Genomic_DNA"/>
</dbReference>
<dbReference type="PANTHER" id="PTHR11487:SF0">
    <property type="entry name" value="S-ACYL FATTY ACID SYNTHASE THIOESTERASE, MEDIUM CHAIN"/>
    <property type="match status" value="1"/>
</dbReference>
<evidence type="ECO:0000259" key="2">
    <source>
        <dbReference type="Pfam" id="PF00975"/>
    </source>
</evidence>
<dbReference type="InterPro" id="IPR012223">
    <property type="entry name" value="TEII"/>
</dbReference>
<proteinExistence type="inferred from homology"/>
<evidence type="ECO:0000313" key="3">
    <source>
        <dbReference type="EMBL" id="UQT55738.1"/>
    </source>
</evidence>
<evidence type="ECO:0000313" key="4">
    <source>
        <dbReference type="Proteomes" id="UP000829992"/>
    </source>
</evidence>
<accession>A0ABY4PS21</accession>
<comment type="similarity">
    <text evidence="1">Belongs to the thioesterase family.</text>
</comment>
<name>A0ABY4PS21_9ACTN</name>
<dbReference type="Gene3D" id="3.40.50.1820">
    <property type="entry name" value="alpha/beta hydrolase"/>
    <property type="match status" value="1"/>
</dbReference>
<reference evidence="3 4" key="1">
    <citation type="submission" date="2022-05" db="EMBL/GenBank/DDBJ databases">
        <authorList>
            <person name="Zhou X."/>
            <person name="Li K."/>
            <person name="Man Y."/>
        </authorList>
    </citation>
    <scope>NUCLEOTIDE SEQUENCE [LARGE SCALE GENOMIC DNA]</scope>
    <source>
        <strain evidence="3 4">MS405</strain>
    </source>
</reference>
<dbReference type="Proteomes" id="UP000829992">
    <property type="component" value="Chromosome"/>
</dbReference>
<dbReference type="Pfam" id="PF00975">
    <property type="entry name" value="Thioesterase"/>
    <property type="match status" value="1"/>
</dbReference>
<dbReference type="RefSeq" id="WP_249587226.1">
    <property type="nucleotide sequence ID" value="NZ_BAAAQL010000008.1"/>
</dbReference>
<protein>
    <submittedName>
        <fullName evidence="3">Alpha/beta fold hydrolase</fullName>
    </submittedName>
</protein>
<gene>
    <name evidence="3" type="ORF">M4V62_11865</name>
</gene>
<dbReference type="InterPro" id="IPR029058">
    <property type="entry name" value="AB_hydrolase_fold"/>
</dbReference>
<organism evidence="3 4">
    <name type="scientific">Streptomyces durmitorensis</name>
    <dbReference type="NCBI Taxonomy" id="319947"/>
    <lineage>
        <taxon>Bacteria</taxon>
        <taxon>Bacillati</taxon>
        <taxon>Actinomycetota</taxon>
        <taxon>Actinomycetes</taxon>
        <taxon>Kitasatosporales</taxon>
        <taxon>Streptomycetaceae</taxon>
        <taxon>Streptomyces</taxon>
    </lineage>
</organism>
<dbReference type="SUPFAM" id="SSF53474">
    <property type="entry name" value="alpha/beta-Hydrolases"/>
    <property type="match status" value="1"/>
</dbReference>
<dbReference type="PANTHER" id="PTHR11487">
    <property type="entry name" value="THIOESTERASE"/>
    <property type="match status" value="1"/>
</dbReference>
<dbReference type="GO" id="GO:0016787">
    <property type="term" value="F:hydrolase activity"/>
    <property type="evidence" value="ECO:0007669"/>
    <property type="project" value="UniProtKB-KW"/>
</dbReference>